<gene>
    <name evidence="1" type="ORF">E6Q11_03170</name>
</gene>
<reference evidence="1 2" key="1">
    <citation type="submission" date="2018-09" db="EMBL/GenBank/DDBJ databases">
        <title>Metagenome Assembled Genomes from an Advanced Water Purification Facility.</title>
        <authorList>
            <person name="Stamps B.W."/>
            <person name="Spear J.R."/>
        </authorList>
    </citation>
    <scope>NUCLEOTIDE SEQUENCE [LARGE SCALE GENOMIC DNA]</scope>
    <source>
        <strain evidence="1">Bin_63_2</strain>
    </source>
</reference>
<proteinExistence type="predicted"/>
<protein>
    <submittedName>
        <fullName evidence="1">Uncharacterized protein</fullName>
    </submittedName>
</protein>
<evidence type="ECO:0000313" key="1">
    <source>
        <dbReference type="EMBL" id="TXG77193.1"/>
    </source>
</evidence>
<evidence type="ECO:0000313" key="2">
    <source>
        <dbReference type="Proteomes" id="UP000321026"/>
    </source>
</evidence>
<comment type="caution">
    <text evidence="1">The sequence shown here is derived from an EMBL/GenBank/DDBJ whole genome shotgun (WGS) entry which is preliminary data.</text>
</comment>
<organism evidence="1 2">
    <name type="scientific">Candidatus Dojkabacteria bacterium</name>
    <dbReference type="NCBI Taxonomy" id="2099670"/>
    <lineage>
        <taxon>Bacteria</taxon>
        <taxon>Candidatus Dojkabacteria</taxon>
    </lineage>
</organism>
<sequence>MYRVENNEIVISGFEKGISDDPYNGLFDMRGVNTISVPGEASVSFSQTNIAPLPVTFTITSISSNKITPNVTSGTLTNFVAGQFTNSGGALPTGISGGTTYWLKNEGGGEWSVWVDPYWITQQPISGGSGTNTFTSINMGQIRYFDRIFGYCVDVNGRAWSPLSPATIQAQGIGYTFMNNTITNGFGNGICVYKGTGSTKYLFIFRSGQVDYTPIADTLGIFSSTGTTESPIAPAWVSGWNPATGGTTGGQTLNTAIGTNNPHEALVDVNNVMFFTDASYVGSLREKPGSTFDPTTPSTYEWNITALALPKNDISQCLEQLGDKLLIGGLYNYIYSWNKFSTGFDFMQITEKGAIRIITVNTNAYIFAGKRGRIFKTNGSQAELYKKVPDHILGIDPIFTFYGVAYNKNQLYFGVSATTNAGATSTSYMGVWAIDTDTNAMRIPALMSTNSATCVSVFTLPSSTTGFSIYTAWATDTTYGIDKSDSTPYTSYTGYIDTDVIPIGQFLNKKTFNNFEFKLSAPLVSGEGIKISWRSNLSDGYTLLGETTTTGVLSDSYTPNFQSVQWIQFRIEQKSTNSNPSFTRLTEMRLRVNL</sequence>
<name>A0A5C7J6Z7_9BACT</name>
<dbReference type="Proteomes" id="UP000321026">
    <property type="component" value="Unassembled WGS sequence"/>
</dbReference>
<dbReference type="EMBL" id="SSDS01000051">
    <property type="protein sequence ID" value="TXG77193.1"/>
    <property type="molecule type" value="Genomic_DNA"/>
</dbReference>
<accession>A0A5C7J6Z7</accession>
<dbReference type="AlphaFoldDB" id="A0A5C7J6Z7"/>